<name>A0A068UR56_COFCA</name>
<dbReference type="Pfam" id="PF14144">
    <property type="entry name" value="DOG1"/>
    <property type="match status" value="1"/>
</dbReference>
<dbReference type="PhylomeDB" id="A0A068UR56"/>
<accession>A0A068UR56</accession>
<proteinExistence type="predicted"/>
<dbReference type="InParanoid" id="A0A068UR56"/>
<dbReference type="PANTHER" id="PTHR46354:SF4">
    <property type="entry name" value="PROTEIN DOG1-LIKE 3"/>
    <property type="match status" value="1"/>
</dbReference>
<keyword evidence="4" id="KW-1185">Reference proteome</keyword>
<sequence>MHTISMATGNGNHEAQQTEENFEQFYETWKKQQNQHLQELITASEQVSSPTPPTEGITACSSSSPPPPTDGITATNLSNLVKRVVEHYEEYYKTKSEWADKNTLQILSPPWTSSLEDAFLWIGGWRPTMAIHLLYSKSSLQFESKFNDWMQGKLTKHDLGDLTESQISLIDELQKNTIIEEKEITGKMAKQQEKAAGADMVELSHLVSEALREEEKGTKARDHEAEQSQAESSLSPKEKGFKKILEKADNLRLRTLKSIIEALSATQAVHFLIAAAELHLRLHEWGKARDEGQLSGGAGHPIFRQEA</sequence>
<protein>
    <recommendedName>
        <fullName evidence="2">DOG1 domain-containing protein</fullName>
    </recommendedName>
</protein>
<feature type="region of interest" description="Disordered" evidence="1">
    <location>
        <begin position="212"/>
        <end position="238"/>
    </location>
</feature>
<organism evidence="3 4">
    <name type="scientific">Coffea canephora</name>
    <name type="common">Robusta coffee</name>
    <dbReference type="NCBI Taxonomy" id="49390"/>
    <lineage>
        <taxon>Eukaryota</taxon>
        <taxon>Viridiplantae</taxon>
        <taxon>Streptophyta</taxon>
        <taxon>Embryophyta</taxon>
        <taxon>Tracheophyta</taxon>
        <taxon>Spermatophyta</taxon>
        <taxon>Magnoliopsida</taxon>
        <taxon>eudicotyledons</taxon>
        <taxon>Gunneridae</taxon>
        <taxon>Pentapetalae</taxon>
        <taxon>asterids</taxon>
        <taxon>lamiids</taxon>
        <taxon>Gentianales</taxon>
        <taxon>Rubiaceae</taxon>
        <taxon>Ixoroideae</taxon>
        <taxon>Gardenieae complex</taxon>
        <taxon>Bertiereae - Coffeeae clade</taxon>
        <taxon>Coffeeae</taxon>
        <taxon>Coffea</taxon>
    </lineage>
</organism>
<evidence type="ECO:0000313" key="4">
    <source>
        <dbReference type="Proteomes" id="UP000295252"/>
    </source>
</evidence>
<dbReference type="InterPro" id="IPR051886">
    <property type="entry name" value="Seed_Dev/Stress_Resp_Reg"/>
</dbReference>
<dbReference type="PROSITE" id="PS51806">
    <property type="entry name" value="DOG1"/>
    <property type="match status" value="1"/>
</dbReference>
<feature type="region of interest" description="Disordered" evidence="1">
    <location>
        <begin position="47"/>
        <end position="71"/>
    </location>
</feature>
<dbReference type="STRING" id="49390.A0A068UR56"/>
<dbReference type="OMA" id="MFTPSWT"/>
<reference evidence="4" key="1">
    <citation type="journal article" date="2014" name="Science">
        <title>The coffee genome provides insight into the convergent evolution of caffeine biosynthesis.</title>
        <authorList>
            <person name="Denoeud F."/>
            <person name="Carretero-Paulet L."/>
            <person name="Dereeper A."/>
            <person name="Droc G."/>
            <person name="Guyot R."/>
            <person name="Pietrella M."/>
            <person name="Zheng C."/>
            <person name="Alberti A."/>
            <person name="Anthony F."/>
            <person name="Aprea G."/>
            <person name="Aury J.M."/>
            <person name="Bento P."/>
            <person name="Bernard M."/>
            <person name="Bocs S."/>
            <person name="Campa C."/>
            <person name="Cenci A."/>
            <person name="Combes M.C."/>
            <person name="Crouzillat D."/>
            <person name="Da Silva C."/>
            <person name="Daddiego L."/>
            <person name="De Bellis F."/>
            <person name="Dussert S."/>
            <person name="Garsmeur O."/>
            <person name="Gayraud T."/>
            <person name="Guignon V."/>
            <person name="Jahn K."/>
            <person name="Jamilloux V."/>
            <person name="Joet T."/>
            <person name="Labadie K."/>
            <person name="Lan T."/>
            <person name="Leclercq J."/>
            <person name="Lepelley M."/>
            <person name="Leroy T."/>
            <person name="Li L.T."/>
            <person name="Librado P."/>
            <person name="Lopez L."/>
            <person name="Munoz A."/>
            <person name="Noel B."/>
            <person name="Pallavicini A."/>
            <person name="Perrotta G."/>
            <person name="Poncet V."/>
            <person name="Pot D."/>
            <person name="Priyono X."/>
            <person name="Rigoreau M."/>
            <person name="Rouard M."/>
            <person name="Rozas J."/>
            <person name="Tranchant-Dubreuil C."/>
            <person name="VanBuren R."/>
            <person name="Zhang Q."/>
            <person name="Andrade A.C."/>
            <person name="Argout X."/>
            <person name="Bertrand B."/>
            <person name="de Kochko A."/>
            <person name="Graziosi G."/>
            <person name="Henry R.J."/>
            <person name="Jayarama X."/>
            <person name="Ming R."/>
            <person name="Nagai C."/>
            <person name="Rounsley S."/>
            <person name="Sankoff D."/>
            <person name="Giuliano G."/>
            <person name="Albert V.A."/>
            <person name="Wincker P."/>
            <person name="Lashermes P."/>
        </authorList>
    </citation>
    <scope>NUCLEOTIDE SEQUENCE [LARGE SCALE GENOMIC DNA]</scope>
    <source>
        <strain evidence="4">cv. DH200-94</strain>
    </source>
</reference>
<evidence type="ECO:0000259" key="2">
    <source>
        <dbReference type="PROSITE" id="PS51806"/>
    </source>
</evidence>
<feature type="compositionally biased region" description="Basic and acidic residues" evidence="1">
    <location>
        <begin position="212"/>
        <end position="226"/>
    </location>
</feature>
<dbReference type="Proteomes" id="UP000295252">
    <property type="component" value="Chromosome II"/>
</dbReference>
<dbReference type="OrthoDB" id="542841at2759"/>
<dbReference type="Gramene" id="CDP10926">
    <property type="protein sequence ID" value="CDP10926"/>
    <property type="gene ID" value="GSCOC_T00031888001"/>
</dbReference>
<evidence type="ECO:0000313" key="3">
    <source>
        <dbReference type="EMBL" id="CDP10926.1"/>
    </source>
</evidence>
<gene>
    <name evidence="3" type="ORF">GSCOC_T00031888001</name>
</gene>
<feature type="domain" description="DOG1" evidence="2">
    <location>
        <begin position="19"/>
        <end position="292"/>
    </location>
</feature>
<dbReference type="InterPro" id="IPR025422">
    <property type="entry name" value="TGA_domain"/>
</dbReference>
<dbReference type="GO" id="GO:0006351">
    <property type="term" value="P:DNA-templated transcription"/>
    <property type="evidence" value="ECO:0007669"/>
    <property type="project" value="InterPro"/>
</dbReference>
<dbReference type="PANTHER" id="PTHR46354">
    <property type="entry name" value="DOG1 DOMAIN-CONTAINING PROTEIN"/>
    <property type="match status" value="1"/>
</dbReference>
<dbReference type="EMBL" id="HG739133">
    <property type="protein sequence ID" value="CDP10926.1"/>
    <property type="molecule type" value="Genomic_DNA"/>
</dbReference>
<evidence type="ECO:0000256" key="1">
    <source>
        <dbReference type="SAM" id="MobiDB-lite"/>
    </source>
</evidence>
<dbReference type="GO" id="GO:0043565">
    <property type="term" value="F:sequence-specific DNA binding"/>
    <property type="evidence" value="ECO:0007669"/>
    <property type="project" value="InterPro"/>
</dbReference>
<dbReference type="AlphaFoldDB" id="A0A068UR56"/>